<dbReference type="AlphaFoldDB" id="A0A250I9F9"/>
<evidence type="ECO:0000313" key="2">
    <source>
        <dbReference type="EMBL" id="ATB28509.1"/>
    </source>
</evidence>
<dbReference type="OrthoDB" id="9813806at2"/>
<name>A0A250I9F9_9BACT</name>
<dbReference type="Pfam" id="PF13524">
    <property type="entry name" value="Glyco_trans_1_2"/>
    <property type="match status" value="1"/>
</dbReference>
<proteinExistence type="predicted"/>
<dbReference type="Proteomes" id="UP000217289">
    <property type="component" value="Chromosome"/>
</dbReference>
<sequence length="372" mass="41090">MRRGHGLRIAFFGASLASSWWNGAAMYYCGILRALHARGHRITFYEPDLAGRRLQREAVAAPWARVVVYPVEDTLGLERCLDEARGADVVVKASGVGIHDEWLNHRVLELRSGRTQVVYWDLDAPVSLERLLREPRDAFRALVPRYDRILTQGGGERVVLAYRDLGARDCVPVYSAVDPDVHFPVSPEPRFDCALAFLEDRLPDLERRVESFFLRAADLLPDKHFLLGGDGWGDRPRPSNVRYLGHVAPGERNVMRGTARTVLDVSRDGMARFGYSPASHLFAAAGAGACLITDAWEGVELFLEPGKECLVAQDGLEVAEAVLCLTDTGVRELGLAAHRRVLAEHTYAHRAVQVEQVLGHAGGPPVAHEHGS</sequence>
<evidence type="ECO:0000313" key="3">
    <source>
        <dbReference type="Proteomes" id="UP000217289"/>
    </source>
</evidence>
<dbReference type="KEGG" id="mbd:MEBOL_001957"/>
<evidence type="ECO:0000259" key="1">
    <source>
        <dbReference type="Pfam" id="PF13524"/>
    </source>
</evidence>
<protein>
    <recommendedName>
        <fullName evidence="1">Spore protein YkvP/CgeB glycosyl transferase-like domain-containing protein</fullName>
    </recommendedName>
</protein>
<keyword evidence="3" id="KW-1185">Reference proteome</keyword>
<gene>
    <name evidence="2" type="ORF">MEBOL_001957</name>
</gene>
<dbReference type="RefSeq" id="WP_095977182.1">
    <property type="nucleotide sequence ID" value="NZ_CP022163.1"/>
</dbReference>
<organism evidence="2 3">
    <name type="scientific">Melittangium boletus DSM 14713</name>
    <dbReference type="NCBI Taxonomy" id="1294270"/>
    <lineage>
        <taxon>Bacteria</taxon>
        <taxon>Pseudomonadati</taxon>
        <taxon>Myxococcota</taxon>
        <taxon>Myxococcia</taxon>
        <taxon>Myxococcales</taxon>
        <taxon>Cystobacterineae</taxon>
        <taxon>Archangiaceae</taxon>
        <taxon>Melittangium</taxon>
    </lineage>
</organism>
<dbReference type="InterPro" id="IPR055259">
    <property type="entry name" value="YkvP/CgeB_Glyco_trans-like"/>
</dbReference>
<dbReference type="EMBL" id="CP022163">
    <property type="protein sequence ID" value="ATB28509.1"/>
    <property type="molecule type" value="Genomic_DNA"/>
</dbReference>
<accession>A0A250I9F9</accession>
<feature type="domain" description="Spore protein YkvP/CgeB glycosyl transferase-like" evidence="1">
    <location>
        <begin position="208"/>
        <end position="355"/>
    </location>
</feature>
<reference evidence="2 3" key="1">
    <citation type="submission" date="2017-06" db="EMBL/GenBank/DDBJ databases">
        <authorList>
            <person name="Kim H.J."/>
            <person name="Triplett B.A."/>
        </authorList>
    </citation>
    <scope>NUCLEOTIDE SEQUENCE [LARGE SCALE GENOMIC DNA]</scope>
    <source>
        <strain evidence="2 3">DSM 14713</strain>
    </source>
</reference>
<dbReference type="SUPFAM" id="SSF53756">
    <property type="entry name" value="UDP-Glycosyltransferase/glycogen phosphorylase"/>
    <property type="match status" value="1"/>
</dbReference>